<name>A0AA36J4N1_9DINO</name>
<sequence length="247" mass="27464">MRRFCQRSHHAQVTSVKATAKQCQTHTDQDFAFDKIEVEDQERVDDMAGIYNDAAISGDFHGATLDMYGNPVGGDFDLARDGAFEGFKMLVLCAYHQEGLPQDLQSLTIPELSKKGFNVKVCMSVDEPTRELRQGSYHVAWILSSTEFVGDKEAFLTEVQKFHRAGRGLMIWGDNHPYFAHANLVLERLFGFKLEGNTPGGKELRPGNPLQAGCFGEFPTICAGILKLHEGITACRRTGRSLAHPQT</sequence>
<dbReference type="AlphaFoldDB" id="A0AA36J4N1"/>
<keyword evidence="2" id="KW-1185">Reference proteome</keyword>
<accession>A0AA36J4N1</accession>
<comment type="caution">
    <text evidence="1">The sequence shown here is derived from an EMBL/GenBank/DDBJ whole genome shotgun (WGS) entry which is preliminary data.</text>
</comment>
<dbReference type="Proteomes" id="UP001178507">
    <property type="component" value="Unassembled WGS sequence"/>
</dbReference>
<evidence type="ECO:0000313" key="2">
    <source>
        <dbReference type="Proteomes" id="UP001178507"/>
    </source>
</evidence>
<evidence type="ECO:0000313" key="1">
    <source>
        <dbReference type="EMBL" id="CAJ1398490.1"/>
    </source>
</evidence>
<gene>
    <name evidence="1" type="ORF">EVOR1521_LOCUS22276</name>
</gene>
<proteinExistence type="predicted"/>
<protein>
    <submittedName>
        <fullName evidence="1">Uncharacterized protein</fullName>
    </submittedName>
</protein>
<reference evidence="1" key="1">
    <citation type="submission" date="2023-08" db="EMBL/GenBank/DDBJ databases">
        <authorList>
            <person name="Chen Y."/>
            <person name="Shah S."/>
            <person name="Dougan E. K."/>
            <person name="Thang M."/>
            <person name="Chan C."/>
        </authorList>
    </citation>
    <scope>NUCLEOTIDE SEQUENCE</scope>
</reference>
<organism evidence="1 2">
    <name type="scientific">Effrenium voratum</name>
    <dbReference type="NCBI Taxonomy" id="2562239"/>
    <lineage>
        <taxon>Eukaryota</taxon>
        <taxon>Sar</taxon>
        <taxon>Alveolata</taxon>
        <taxon>Dinophyceae</taxon>
        <taxon>Suessiales</taxon>
        <taxon>Symbiodiniaceae</taxon>
        <taxon>Effrenium</taxon>
    </lineage>
</organism>
<dbReference type="EMBL" id="CAUJNA010003302">
    <property type="protein sequence ID" value="CAJ1398490.1"/>
    <property type="molecule type" value="Genomic_DNA"/>
</dbReference>